<dbReference type="Proteomes" id="UP000621799">
    <property type="component" value="Unassembled WGS sequence"/>
</dbReference>
<feature type="compositionally biased region" description="Polar residues" evidence="1">
    <location>
        <begin position="86"/>
        <end position="95"/>
    </location>
</feature>
<name>A0A928VUC5_9CYAN</name>
<evidence type="ECO:0000313" key="3">
    <source>
        <dbReference type="Proteomes" id="UP000621799"/>
    </source>
</evidence>
<protein>
    <submittedName>
        <fullName evidence="2">Uncharacterized protein</fullName>
    </submittedName>
</protein>
<feature type="region of interest" description="Disordered" evidence="1">
    <location>
        <begin position="70"/>
        <end position="95"/>
    </location>
</feature>
<proteinExistence type="predicted"/>
<evidence type="ECO:0000313" key="2">
    <source>
        <dbReference type="EMBL" id="MBE9040311.1"/>
    </source>
</evidence>
<dbReference type="AlphaFoldDB" id="A0A928VUC5"/>
<organism evidence="2 3">
    <name type="scientific">Zarconia navalis LEGE 11467</name>
    <dbReference type="NCBI Taxonomy" id="1828826"/>
    <lineage>
        <taxon>Bacteria</taxon>
        <taxon>Bacillati</taxon>
        <taxon>Cyanobacteriota</taxon>
        <taxon>Cyanophyceae</taxon>
        <taxon>Oscillatoriophycideae</taxon>
        <taxon>Oscillatoriales</taxon>
        <taxon>Oscillatoriales incertae sedis</taxon>
        <taxon>Zarconia</taxon>
        <taxon>Zarconia navalis</taxon>
    </lineage>
</organism>
<comment type="caution">
    <text evidence="2">The sequence shown here is derived from an EMBL/GenBank/DDBJ whole genome shotgun (WGS) entry which is preliminary data.</text>
</comment>
<gene>
    <name evidence="2" type="ORF">IQ235_05830</name>
</gene>
<evidence type="ECO:0000256" key="1">
    <source>
        <dbReference type="SAM" id="MobiDB-lite"/>
    </source>
</evidence>
<sequence length="95" mass="10435">MSDQNSNHAGSGQLIQINIDSLSFDSFDRNPQTDIVCVSPVRTVVRREEEIVLIRRVRKVEEVDASPACPVNTTQTVQTGEGEATYTAQTQETGV</sequence>
<dbReference type="RefSeq" id="WP_264320564.1">
    <property type="nucleotide sequence ID" value="NZ_JADEXN010000073.1"/>
</dbReference>
<accession>A0A928VUC5</accession>
<keyword evidence="3" id="KW-1185">Reference proteome</keyword>
<dbReference type="EMBL" id="JADEXN010000073">
    <property type="protein sequence ID" value="MBE9040311.1"/>
    <property type="molecule type" value="Genomic_DNA"/>
</dbReference>
<reference evidence="2" key="1">
    <citation type="submission" date="2020-10" db="EMBL/GenBank/DDBJ databases">
        <authorList>
            <person name="Castelo-Branco R."/>
            <person name="Eusebio N."/>
            <person name="Adriana R."/>
            <person name="Vieira A."/>
            <person name="Brugerolle De Fraissinette N."/>
            <person name="Rezende De Castro R."/>
            <person name="Schneider M.P."/>
            <person name="Vasconcelos V."/>
            <person name="Leao P.N."/>
        </authorList>
    </citation>
    <scope>NUCLEOTIDE SEQUENCE</scope>
    <source>
        <strain evidence="2">LEGE 11467</strain>
    </source>
</reference>